<dbReference type="STRING" id="659014.SAMN04487996_12119"/>
<keyword evidence="3" id="KW-1185">Reference proteome</keyword>
<sequence length="156" mass="17250">MKAFFSLLALSLITLNACNRPTEGEAKGGATTPLQGTWKLLSGTLIEKGDTTVTDYTKNVSFIKIINDSHFAFLQHDLNNGKDSTKASFSSGGGTYTLKDSAYTEKLEYCTAREWEGNEFHFTVSIQNDTLVQRGVEKVEAAGVERLNIEKYVRVK</sequence>
<keyword evidence="1" id="KW-0732">Signal</keyword>
<dbReference type="OrthoDB" id="1493972at2"/>
<dbReference type="AlphaFoldDB" id="A0A1G7VVF7"/>
<organism evidence="2 3">
    <name type="scientific">Dyadobacter soli</name>
    <dbReference type="NCBI Taxonomy" id="659014"/>
    <lineage>
        <taxon>Bacteria</taxon>
        <taxon>Pseudomonadati</taxon>
        <taxon>Bacteroidota</taxon>
        <taxon>Cytophagia</taxon>
        <taxon>Cytophagales</taxon>
        <taxon>Spirosomataceae</taxon>
        <taxon>Dyadobacter</taxon>
    </lineage>
</organism>
<accession>A0A1G7VVF7</accession>
<evidence type="ECO:0008006" key="4">
    <source>
        <dbReference type="Google" id="ProtNLM"/>
    </source>
</evidence>
<evidence type="ECO:0000313" key="2">
    <source>
        <dbReference type="EMBL" id="SDG63762.1"/>
    </source>
</evidence>
<name>A0A1G7VVF7_9BACT</name>
<feature type="signal peptide" evidence="1">
    <location>
        <begin position="1"/>
        <end position="17"/>
    </location>
</feature>
<reference evidence="3" key="1">
    <citation type="submission" date="2016-10" db="EMBL/GenBank/DDBJ databases">
        <authorList>
            <person name="Varghese N."/>
            <person name="Submissions S."/>
        </authorList>
    </citation>
    <scope>NUCLEOTIDE SEQUENCE [LARGE SCALE GENOMIC DNA]</scope>
    <source>
        <strain evidence="3">DSM 25329</strain>
    </source>
</reference>
<protein>
    <recommendedName>
        <fullName evidence="4">Lipocalin-like domain-containing protein</fullName>
    </recommendedName>
</protein>
<dbReference type="EMBL" id="FNAN01000021">
    <property type="protein sequence ID" value="SDG63762.1"/>
    <property type="molecule type" value="Genomic_DNA"/>
</dbReference>
<evidence type="ECO:0000313" key="3">
    <source>
        <dbReference type="Proteomes" id="UP000198748"/>
    </source>
</evidence>
<feature type="chain" id="PRO_5011472266" description="Lipocalin-like domain-containing protein" evidence="1">
    <location>
        <begin position="18"/>
        <end position="156"/>
    </location>
</feature>
<gene>
    <name evidence="2" type="ORF">SAMN04487996_12119</name>
</gene>
<dbReference type="RefSeq" id="WP_090156538.1">
    <property type="nucleotide sequence ID" value="NZ_FNAN01000021.1"/>
</dbReference>
<proteinExistence type="predicted"/>
<dbReference type="Proteomes" id="UP000198748">
    <property type="component" value="Unassembled WGS sequence"/>
</dbReference>
<evidence type="ECO:0000256" key="1">
    <source>
        <dbReference type="SAM" id="SignalP"/>
    </source>
</evidence>